<dbReference type="InterPro" id="IPR029044">
    <property type="entry name" value="Nucleotide-diphossugar_trans"/>
</dbReference>
<keyword evidence="3" id="KW-0963">Cytoplasm</keyword>
<dbReference type="GO" id="GO:0005085">
    <property type="term" value="F:guanyl-nucleotide exchange factor activity"/>
    <property type="evidence" value="ECO:0007669"/>
    <property type="project" value="TreeGrafter"/>
</dbReference>
<protein>
    <recommendedName>
        <fullName evidence="6">Translation initiation factor eIF2B subunit gamma</fullName>
    </recommendedName>
    <alternativeName>
        <fullName evidence="7">eIF2B GDP-GTP exchange factor subunit gamma</fullName>
    </alternativeName>
</protein>
<dbReference type="Gene3D" id="3.90.550.10">
    <property type="entry name" value="Spore Coat Polysaccharide Biosynthesis Protein SpsA, Chain A"/>
    <property type="match status" value="1"/>
</dbReference>
<evidence type="ECO:0000256" key="1">
    <source>
        <dbReference type="ARBA" id="ARBA00004514"/>
    </source>
</evidence>
<dbReference type="Gene3D" id="2.160.10.10">
    <property type="entry name" value="Hexapeptide repeat proteins"/>
    <property type="match status" value="1"/>
</dbReference>
<evidence type="ECO:0000256" key="5">
    <source>
        <dbReference type="ARBA" id="ARBA00022917"/>
    </source>
</evidence>
<dbReference type="FunCoup" id="A0A7R8UAH0">
    <property type="interactions" value="1970"/>
</dbReference>
<evidence type="ECO:0000256" key="9">
    <source>
        <dbReference type="ARBA" id="ARBA00046432"/>
    </source>
</evidence>
<evidence type="ECO:0000256" key="8">
    <source>
        <dbReference type="ARBA" id="ARBA00045373"/>
    </source>
</evidence>
<evidence type="ECO:0000256" key="3">
    <source>
        <dbReference type="ARBA" id="ARBA00022490"/>
    </source>
</evidence>
<dbReference type="OrthoDB" id="10250549at2759"/>
<evidence type="ECO:0000256" key="4">
    <source>
        <dbReference type="ARBA" id="ARBA00022540"/>
    </source>
</evidence>
<evidence type="ECO:0000259" key="10">
    <source>
        <dbReference type="Pfam" id="PF00483"/>
    </source>
</evidence>
<dbReference type="Proteomes" id="UP000594454">
    <property type="component" value="Chromosome 1"/>
</dbReference>
<dbReference type="PANTHER" id="PTHR45989:SF1">
    <property type="entry name" value="TRANSLATION INITIATION FACTOR EIF-2B SUBUNIT GAMMA"/>
    <property type="match status" value="1"/>
</dbReference>
<dbReference type="CDD" id="cd04652">
    <property type="entry name" value="LbH_eIF2B_gamma_C"/>
    <property type="match status" value="1"/>
</dbReference>
<dbReference type="EMBL" id="LR899009">
    <property type="protein sequence ID" value="CAD7077200.1"/>
    <property type="molecule type" value="Genomic_DNA"/>
</dbReference>
<sequence length="456" mass="50899">MGTVEFQAVVLAAGRGTRLPELTSDHPKCLLPLGPYPMLWYPLQMLQQHDFQEVIVVVLESQKTEIQQTLEKTPLKLKIDYATVPSDSDFGTADSLRHIHDRIKSDVIIVSCDVVTNAKLYPVVSKFRAHNASVAALFFPSGFEAGITVPGPKTKHKPERDLIGIHPDSERLLFLASTSDFDEEFVISGHLLRKNEKMNIHSRLVDSHIYVMKKWVIDYLTKKDNFSTLKGEFLPYIIKKQMSRMSHPSHIEATSEVGVNLKFEDDIFQYAPSNKLEAQIVKASLYNDSVYKEPYGGDLVRCYAIKAPKDCIGVRTNTTLSYYALNSKISGLWPQLFPNNDYPLISPNAVVESRQIKDIAVADNAKLSEKTSLTLTTFGLHCTVNPKVIITNSVIMGHAVIEEGCKISNSIVCNRAVIKKGSILKNCLIGPSFVVDEESTKEMVHLTNAGGFMEIE</sequence>
<comment type="subunit">
    <text evidence="9">Component of the translation initiation factor 2B (eIF2B) complex which is a heterodecamer of two sets of five different subunits: alpha, beta, gamma, delta and epsilon. Subunits alpha, beta and delta comprise a regulatory subcomplex and subunits epsilon and gamma comprise a catalytic subcomplex. Within the complex, the hexameric regulatory complex resides at the center, with the two heterodimeric catalytic subcomplexes bound on opposite sides.</text>
</comment>
<evidence type="ECO:0000256" key="7">
    <source>
        <dbReference type="ARBA" id="ARBA00044229"/>
    </source>
</evidence>
<evidence type="ECO:0000256" key="6">
    <source>
        <dbReference type="ARBA" id="ARBA00044196"/>
    </source>
</evidence>
<gene>
    <name evidence="11" type="ORF">HERILL_LOCUS567</name>
</gene>
<organism evidence="11 12">
    <name type="scientific">Hermetia illucens</name>
    <name type="common">Black soldier fly</name>
    <dbReference type="NCBI Taxonomy" id="343691"/>
    <lineage>
        <taxon>Eukaryota</taxon>
        <taxon>Metazoa</taxon>
        <taxon>Ecdysozoa</taxon>
        <taxon>Arthropoda</taxon>
        <taxon>Hexapoda</taxon>
        <taxon>Insecta</taxon>
        <taxon>Pterygota</taxon>
        <taxon>Neoptera</taxon>
        <taxon>Endopterygota</taxon>
        <taxon>Diptera</taxon>
        <taxon>Brachycera</taxon>
        <taxon>Stratiomyomorpha</taxon>
        <taxon>Stratiomyidae</taxon>
        <taxon>Hermetiinae</taxon>
        <taxon>Hermetia</taxon>
    </lineage>
</organism>
<comment type="similarity">
    <text evidence="2">Belongs to the eIF-2B gamma/epsilon subunits family.</text>
</comment>
<keyword evidence="5" id="KW-0648">Protein biosynthesis</keyword>
<comment type="subcellular location">
    <subcellularLocation>
        <location evidence="1">Cytoplasm</location>
        <location evidence="1">Cytosol</location>
    </subcellularLocation>
</comment>
<dbReference type="InterPro" id="IPR005835">
    <property type="entry name" value="NTP_transferase_dom"/>
</dbReference>
<dbReference type="CDD" id="cd04198">
    <property type="entry name" value="eIF-2B_gamma_N"/>
    <property type="match status" value="1"/>
</dbReference>
<dbReference type="Pfam" id="PF00483">
    <property type="entry name" value="NTP_transferase"/>
    <property type="match status" value="1"/>
</dbReference>
<evidence type="ECO:0000256" key="2">
    <source>
        <dbReference type="ARBA" id="ARBA00007878"/>
    </source>
</evidence>
<comment type="function">
    <text evidence="8">Acts as a component of the translation initiation factor 2B (eIF2B) complex, which catalyzes the exchange of GDP for GTP on the eukaryotic initiation factor 2 (eIF2) complex gamma subunit. Its guanine nucleotide exchange factor activity is repressed when bound to eIF2 complex phosphorylated on the alpha subunit, thereby limiting the amount of methionyl-initiator methionine tRNA available to the ribosome and consequently global translation is repressed.</text>
</comment>
<dbReference type="InParanoid" id="A0A7R8UAH0"/>
<keyword evidence="4" id="KW-0396">Initiation factor</keyword>
<dbReference type="GO" id="GO:0003743">
    <property type="term" value="F:translation initiation factor activity"/>
    <property type="evidence" value="ECO:0007669"/>
    <property type="project" value="UniProtKB-KW"/>
</dbReference>
<dbReference type="GO" id="GO:0005829">
    <property type="term" value="C:cytosol"/>
    <property type="evidence" value="ECO:0007669"/>
    <property type="project" value="UniProtKB-SubCell"/>
</dbReference>
<dbReference type="InterPro" id="IPR051960">
    <property type="entry name" value="eIF2B_gamma"/>
</dbReference>
<proteinExistence type="inferred from homology"/>
<dbReference type="GO" id="GO:0002183">
    <property type="term" value="P:cytoplasmic translational initiation"/>
    <property type="evidence" value="ECO:0007669"/>
    <property type="project" value="TreeGrafter"/>
</dbReference>
<dbReference type="GO" id="GO:0005851">
    <property type="term" value="C:eukaryotic translation initiation factor 2B complex"/>
    <property type="evidence" value="ECO:0007669"/>
    <property type="project" value="TreeGrafter"/>
</dbReference>
<feature type="domain" description="Nucleotidyl transferase" evidence="10">
    <location>
        <begin position="8"/>
        <end position="140"/>
    </location>
</feature>
<evidence type="ECO:0000313" key="11">
    <source>
        <dbReference type="EMBL" id="CAD7077200.1"/>
    </source>
</evidence>
<dbReference type="OMA" id="NCVINPK"/>
<name>A0A7R8UAH0_HERIL</name>
<dbReference type="AlphaFoldDB" id="A0A7R8UAH0"/>
<evidence type="ECO:0000313" key="12">
    <source>
        <dbReference type="Proteomes" id="UP000594454"/>
    </source>
</evidence>
<keyword evidence="12" id="KW-1185">Reference proteome</keyword>
<accession>A0A7R8UAH0</accession>
<dbReference type="PANTHER" id="PTHR45989">
    <property type="entry name" value="TRANSLATION INITIATION FACTOR EIF-2B SUBUNIT GAMMA"/>
    <property type="match status" value="1"/>
</dbReference>
<reference evidence="11 12" key="1">
    <citation type="submission" date="2020-11" db="EMBL/GenBank/DDBJ databases">
        <authorList>
            <person name="Wallbank WR R."/>
            <person name="Pardo Diaz C."/>
            <person name="Kozak K."/>
            <person name="Martin S."/>
            <person name="Jiggins C."/>
            <person name="Moest M."/>
            <person name="Warren A I."/>
            <person name="Generalovic N T."/>
            <person name="Byers J.R.P. K."/>
            <person name="Montejo-Kovacevich G."/>
            <person name="Yen C E."/>
        </authorList>
    </citation>
    <scope>NUCLEOTIDE SEQUENCE [LARGE SCALE GENOMIC DNA]</scope>
</reference>
<dbReference type="SUPFAM" id="SSF53448">
    <property type="entry name" value="Nucleotide-diphospho-sugar transferases"/>
    <property type="match status" value="1"/>
</dbReference>